<evidence type="ECO:0000313" key="2">
    <source>
        <dbReference type="Proteomes" id="UP000488299"/>
    </source>
</evidence>
<keyword evidence="2" id="KW-1185">Reference proteome</keyword>
<gene>
    <name evidence="1" type="ORF">F5984_25555</name>
</gene>
<protein>
    <recommendedName>
        <fullName evidence="3">Nucleotidyltransferase</fullName>
    </recommendedName>
</protein>
<dbReference type="Proteomes" id="UP000488299">
    <property type="component" value="Unassembled WGS sequence"/>
</dbReference>
<evidence type="ECO:0008006" key="3">
    <source>
        <dbReference type="Google" id="ProtNLM"/>
    </source>
</evidence>
<sequence>MYRITFEQLRQGNLGELFAVLESELVTLGVDFYLIGAIARDIWLTALHDIEPGRVTRDLDLAVLLANEEQYGHLRDRLIGTGRFIARRDNAYTLVFEDGRPVDLLPFGALSMEQSVSVAGQGLTTIRVDGFQEVYEAGTESVEIDNQPFLVCTLAGIVLLKFIAYDDRPEHRSKDILDIGAILRHYFDITEDDIYENHNDLFSDDEFDITLTAARVLGRQMAPIVALSNALHQRIDQIIDQQISLGEQSPVAELLVRDSRWSVSYALNLLRQLRRGMGE</sequence>
<reference evidence="1 2" key="1">
    <citation type="submission" date="2019-10" db="EMBL/GenBank/DDBJ databases">
        <title>Rudanella paleaurantiibacter sp. nov., isolated from sludge.</title>
        <authorList>
            <person name="Xu S.Q."/>
        </authorList>
    </citation>
    <scope>NUCLEOTIDE SEQUENCE [LARGE SCALE GENOMIC DNA]</scope>
    <source>
        <strain evidence="1 2">HX-22-17</strain>
    </source>
</reference>
<dbReference type="EMBL" id="WELI01000019">
    <property type="protein sequence ID" value="KAB7725857.1"/>
    <property type="molecule type" value="Genomic_DNA"/>
</dbReference>
<evidence type="ECO:0000313" key="1">
    <source>
        <dbReference type="EMBL" id="KAB7725857.1"/>
    </source>
</evidence>
<organism evidence="1 2">
    <name type="scientific">Rudanella paleaurantiibacter</name>
    <dbReference type="NCBI Taxonomy" id="2614655"/>
    <lineage>
        <taxon>Bacteria</taxon>
        <taxon>Pseudomonadati</taxon>
        <taxon>Bacteroidota</taxon>
        <taxon>Cytophagia</taxon>
        <taxon>Cytophagales</taxon>
        <taxon>Cytophagaceae</taxon>
        <taxon>Rudanella</taxon>
    </lineage>
</organism>
<dbReference type="InterPro" id="IPR014942">
    <property type="entry name" value="AbiEii"/>
</dbReference>
<dbReference type="AlphaFoldDB" id="A0A7J5TSP5"/>
<dbReference type="RefSeq" id="WP_152127103.1">
    <property type="nucleotide sequence ID" value="NZ_WELI01000019.1"/>
</dbReference>
<dbReference type="Pfam" id="PF08843">
    <property type="entry name" value="AbiEii"/>
    <property type="match status" value="1"/>
</dbReference>
<proteinExistence type="predicted"/>
<accession>A0A7J5TSP5</accession>
<name>A0A7J5TSP5_9BACT</name>
<comment type="caution">
    <text evidence="1">The sequence shown here is derived from an EMBL/GenBank/DDBJ whole genome shotgun (WGS) entry which is preliminary data.</text>
</comment>